<keyword evidence="3" id="KW-1185">Reference proteome</keyword>
<organism evidence="2 3">
    <name type="scientific">Chaetomium fimeti</name>
    <dbReference type="NCBI Taxonomy" id="1854472"/>
    <lineage>
        <taxon>Eukaryota</taxon>
        <taxon>Fungi</taxon>
        <taxon>Dikarya</taxon>
        <taxon>Ascomycota</taxon>
        <taxon>Pezizomycotina</taxon>
        <taxon>Sordariomycetes</taxon>
        <taxon>Sordariomycetidae</taxon>
        <taxon>Sordariales</taxon>
        <taxon>Chaetomiaceae</taxon>
        <taxon>Chaetomium</taxon>
    </lineage>
</organism>
<evidence type="ECO:0000256" key="1">
    <source>
        <dbReference type="SAM" id="MobiDB-lite"/>
    </source>
</evidence>
<proteinExistence type="predicted"/>
<protein>
    <submittedName>
        <fullName evidence="2">Uncharacterized protein</fullName>
    </submittedName>
</protein>
<evidence type="ECO:0000313" key="2">
    <source>
        <dbReference type="EMBL" id="KAK3296956.1"/>
    </source>
</evidence>
<accession>A0AAE0LT98</accession>
<name>A0AAE0LT98_9PEZI</name>
<sequence length="254" mass="28174">MRNFFFSPCALPSRCSEAEEMDTEALAMTAETWALVVHLCPHSGFSVSQGVGTHNHGTFHFPQSPKKHRHSQGIKRVGFPAQLRSRCAKTSMVQQSPARDPAESNSHGLHTETCSIHDWARKPLNCSEKHFFCAITTRLSSGEAATVGELSDVGQCPRCSVDLCGILTLPAHMASFHHPTRRRPSHLAAMRACGLDSRWRGRWRGPGRPGGRSPTRSVGDQDDDTSLKLTIPLYQGRKRIQGLRRPNSEARWVC</sequence>
<comment type="caution">
    <text evidence="2">The sequence shown here is derived from an EMBL/GenBank/DDBJ whole genome shotgun (WGS) entry which is preliminary data.</text>
</comment>
<dbReference type="AlphaFoldDB" id="A0AAE0LT98"/>
<reference evidence="2" key="1">
    <citation type="journal article" date="2023" name="Mol. Phylogenet. Evol.">
        <title>Genome-scale phylogeny and comparative genomics of the fungal order Sordariales.</title>
        <authorList>
            <person name="Hensen N."/>
            <person name="Bonometti L."/>
            <person name="Westerberg I."/>
            <person name="Brannstrom I.O."/>
            <person name="Guillou S."/>
            <person name="Cros-Aarteil S."/>
            <person name="Calhoun S."/>
            <person name="Haridas S."/>
            <person name="Kuo A."/>
            <person name="Mondo S."/>
            <person name="Pangilinan J."/>
            <person name="Riley R."/>
            <person name="LaButti K."/>
            <person name="Andreopoulos B."/>
            <person name="Lipzen A."/>
            <person name="Chen C."/>
            <person name="Yan M."/>
            <person name="Daum C."/>
            <person name="Ng V."/>
            <person name="Clum A."/>
            <person name="Steindorff A."/>
            <person name="Ohm R.A."/>
            <person name="Martin F."/>
            <person name="Silar P."/>
            <person name="Natvig D.O."/>
            <person name="Lalanne C."/>
            <person name="Gautier V."/>
            <person name="Ament-Velasquez S.L."/>
            <person name="Kruys A."/>
            <person name="Hutchinson M.I."/>
            <person name="Powell A.J."/>
            <person name="Barry K."/>
            <person name="Miller A.N."/>
            <person name="Grigoriev I.V."/>
            <person name="Debuchy R."/>
            <person name="Gladieux P."/>
            <person name="Hiltunen Thoren M."/>
            <person name="Johannesson H."/>
        </authorList>
    </citation>
    <scope>NUCLEOTIDE SEQUENCE</scope>
    <source>
        <strain evidence="2">CBS 168.71</strain>
    </source>
</reference>
<dbReference type="Proteomes" id="UP001278766">
    <property type="component" value="Unassembled WGS sequence"/>
</dbReference>
<feature type="region of interest" description="Disordered" evidence="1">
    <location>
        <begin position="200"/>
        <end position="224"/>
    </location>
</feature>
<dbReference type="GeneID" id="87834792"/>
<evidence type="ECO:0000313" key="3">
    <source>
        <dbReference type="Proteomes" id="UP001278766"/>
    </source>
</evidence>
<reference evidence="2" key="2">
    <citation type="submission" date="2023-06" db="EMBL/GenBank/DDBJ databases">
        <authorList>
            <consortium name="Lawrence Berkeley National Laboratory"/>
            <person name="Haridas S."/>
            <person name="Hensen N."/>
            <person name="Bonometti L."/>
            <person name="Westerberg I."/>
            <person name="Brannstrom I.O."/>
            <person name="Guillou S."/>
            <person name="Cros-Aarteil S."/>
            <person name="Calhoun S."/>
            <person name="Kuo A."/>
            <person name="Mondo S."/>
            <person name="Pangilinan J."/>
            <person name="Riley R."/>
            <person name="Labutti K."/>
            <person name="Andreopoulos B."/>
            <person name="Lipzen A."/>
            <person name="Chen C."/>
            <person name="Yanf M."/>
            <person name="Daum C."/>
            <person name="Ng V."/>
            <person name="Clum A."/>
            <person name="Steindorff A."/>
            <person name="Ohm R."/>
            <person name="Martin F."/>
            <person name="Silar P."/>
            <person name="Natvig D."/>
            <person name="Lalanne C."/>
            <person name="Gautier V."/>
            <person name="Ament-Velasquez S.L."/>
            <person name="Kruys A."/>
            <person name="Hutchinson M.I."/>
            <person name="Powell A.J."/>
            <person name="Barry K."/>
            <person name="Miller A.N."/>
            <person name="Grigoriev I.V."/>
            <person name="Debuchy R."/>
            <person name="Gladieux P."/>
            <person name="Thoren M.H."/>
            <person name="Johannesson H."/>
        </authorList>
    </citation>
    <scope>NUCLEOTIDE SEQUENCE</scope>
    <source>
        <strain evidence="2">CBS 168.71</strain>
    </source>
</reference>
<dbReference type="EMBL" id="JAUEPN010000003">
    <property type="protein sequence ID" value="KAK3296956.1"/>
    <property type="molecule type" value="Genomic_DNA"/>
</dbReference>
<dbReference type="RefSeq" id="XP_062660470.1">
    <property type="nucleotide sequence ID" value="XM_062797844.1"/>
</dbReference>
<gene>
    <name evidence="2" type="ORF">B0H64DRAFT_114544</name>
</gene>